<organism evidence="1">
    <name type="scientific">Anguilla anguilla</name>
    <name type="common">European freshwater eel</name>
    <name type="synonym">Muraena anguilla</name>
    <dbReference type="NCBI Taxonomy" id="7936"/>
    <lineage>
        <taxon>Eukaryota</taxon>
        <taxon>Metazoa</taxon>
        <taxon>Chordata</taxon>
        <taxon>Craniata</taxon>
        <taxon>Vertebrata</taxon>
        <taxon>Euteleostomi</taxon>
        <taxon>Actinopterygii</taxon>
        <taxon>Neopterygii</taxon>
        <taxon>Teleostei</taxon>
        <taxon>Anguilliformes</taxon>
        <taxon>Anguillidae</taxon>
        <taxon>Anguilla</taxon>
    </lineage>
</organism>
<name>A0A0E9VUX5_ANGAN</name>
<dbReference type="AlphaFoldDB" id="A0A0E9VUX5"/>
<evidence type="ECO:0000313" key="1">
    <source>
        <dbReference type="EMBL" id="JAH81836.1"/>
    </source>
</evidence>
<reference evidence="1" key="2">
    <citation type="journal article" date="2015" name="Fish Shellfish Immunol.">
        <title>Early steps in the European eel (Anguilla anguilla)-Vibrio vulnificus interaction in the gills: Role of the RtxA13 toxin.</title>
        <authorList>
            <person name="Callol A."/>
            <person name="Pajuelo D."/>
            <person name="Ebbesson L."/>
            <person name="Teles M."/>
            <person name="MacKenzie S."/>
            <person name="Amaro C."/>
        </authorList>
    </citation>
    <scope>NUCLEOTIDE SEQUENCE</scope>
</reference>
<reference evidence="1" key="1">
    <citation type="submission" date="2014-11" db="EMBL/GenBank/DDBJ databases">
        <authorList>
            <person name="Amaro Gonzalez C."/>
        </authorList>
    </citation>
    <scope>NUCLEOTIDE SEQUENCE</scope>
</reference>
<proteinExistence type="predicted"/>
<dbReference type="EMBL" id="GBXM01026741">
    <property type="protein sequence ID" value="JAH81836.1"/>
    <property type="molecule type" value="Transcribed_RNA"/>
</dbReference>
<accession>A0A0E9VUX5</accession>
<protein>
    <submittedName>
        <fullName evidence="1">Uncharacterized protein</fullName>
    </submittedName>
</protein>
<sequence length="29" mass="3180">MIDPKVSGLLLLCINERLFLSFSLSLSVA</sequence>